<accession>A0ABR0M1N9</accession>
<organism evidence="4 5">
    <name type="scientific">Cryomyces antarcticus</name>
    <dbReference type="NCBI Taxonomy" id="329879"/>
    <lineage>
        <taxon>Eukaryota</taxon>
        <taxon>Fungi</taxon>
        <taxon>Dikarya</taxon>
        <taxon>Ascomycota</taxon>
        <taxon>Pezizomycotina</taxon>
        <taxon>Dothideomycetes</taxon>
        <taxon>Dothideomycetes incertae sedis</taxon>
        <taxon>Cryomyces</taxon>
    </lineage>
</organism>
<dbReference type="InterPro" id="IPR050789">
    <property type="entry name" value="Diverse_Enzym_Activities"/>
</dbReference>
<comment type="caution">
    <text evidence="4">The sequence shown here is derived from an EMBL/GenBank/DDBJ whole genome shotgun (WGS) entry which is preliminary data.</text>
</comment>
<dbReference type="InterPro" id="IPR012338">
    <property type="entry name" value="Beta-lactam/transpept-like"/>
</dbReference>
<dbReference type="PANTHER" id="PTHR43283">
    <property type="entry name" value="BETA-LACTAMASE-RELATED"/>
    <property type="match status" value="1"/>
</dbReference>
<sequence length="184" mass="19922">MSESSSVTGIPSSSSPSTVPFVPVRRPDYMWQVAACSAEASPELVATCQMYEVSCVQRWHDSGGSAACNEQKRYIAISSTYPIPKSGLTPIPGSFQYAKAFGSRSLEEGKSNEPLEMNSVMFIASCTKLMTSIAAMQCVERGQINIDDDVAELLPELAGLEILAGFDDAGNPEMRRRKNAITLR</sequence>
<keyword evidence="2" id="KW-0378">Hydrolase</keyword>
<name>A0ABR0M1N9_9PEZI</name>
<dbReference type="SUPFAM" id="SSF56601">
    <property type="entry name" value="beta-lactamase/transpeptidase-like"/>
    <property type="match status" value="1"/>
</dbReference>
<dbReference type="EMBL" id="JAVRRA010008213">
    <property type="protein sequence ID" value="KAK5257548.1"/>
    <property type="molecule type" value="Genomic_DNA"/>
</dbReference>
<dbReference type="Gene3D" id="3.40.710.10">
    <property type="entry name" value="DD-peptidase/beta-lactamase superfamily"/>
    <property type="match status" value="1"/>
</dbReference>
<dbReference type="InterPro" id="IPR001466">
    <property type="entry name" value="Beta-lactam-related"/>
</dbReference>
<reference evidence="4 5" key="1">
    <citation type="submission" date="2023-08" db="EMBL/GenBank/DDBJ databases">
        <title>Black Yeasts Isolated from many extreme environments.</title>
        <authorList>
            <person name="Coleine C."/>
            <person name="Stajich J.E."/>
            <person name="Selbmann L."/>
        </authorList>
    </citation>
    <scope>NUCLEOTIDE SEQUENCE [LARGE SCALE GENOMIC DNA]</scope>
    <source>
        <strain evidence="4 5">CCFEE 536</strain>
    </source>
</reference>
<evidence type="ECO:0000313" key="5">
    <source>
        <dbReference type="Proteomes" id="UP001357485"/>
    </source>
</evidence>
<comment type="similarity">
    <text evidence="1">Belongs to the class-A beta-lactamase family.</text>
</comment>
<evidence type="ECO:0000313" key="4">
    <source>
        <dbReference type="EMBL" id="KAK5257548.1"/>
    </source>
</evidence>
<dbReference type="PANTHER" id="PTHR43283:SF17">
    <property type="entry name" value="(LOVD), PUTATIVE (AFU_ORTHOLOGUE AFUA_5G00920)-RELATED"/>
    <property type="match status" value="1"/>
</dbReference>
<feature type="domain" description="Beta-lactamase-related" evidence="3">
    <location>
        <begin position="96"/>
        <end position="172"/>
    </location>
</feature>
<proteinExistence type="inferred from homology"/>
<dbReference type="Pfam" id="PF00144">
    <property type="entry name" value="Beta-lactamase"/>
    <property type="match status" value="1"/>
</dbReference>
<gene>
    <name evidence="4" type="ORF">LTR16_000327</name>
</gene>
<keyword evidence="5" id="KW-1185">Reference proteome</keyword>
<dbReference type="Proteomes" id="UP001357485">
    <property type="component" value="Unassembled WGS sequence"/>
</dbReference>
<protein>
    <recommendedName>
        <fullName evidence="3">Beta-lactamase-related domain-containing protein</fullName>
    </recommendedName>
</protein>
<evidence type="ECO:0000256" key="1">
    <source>
        <dbReference type="ARBA" id="ARBA00009009"/>
    </source>
</evidence>
<evidence type="ECO:0000256" key="2">
    <source>
        <dbReference type="ARBA" id="ARBA00022801"/>
    </source>
</evidence>
<evidence type="ECO:0000259" key="3">
    <source>
        <dbReference type="Pfam" id="PF00144"/>
    </source>
</evidence>